<sequence>MLLKKLTSAFGISGNEGEVRRIIIDEIKNTSNHVKIDKMGNIFVEKKSFENRPHIVITAHMDEVGFMVKGIDDSGLIKITPVGGIDARILVSKIVIIGEKRIPGVIGAKAIHMQKPEERKKSLSIDDLYIDIGSKSKEETEKNISIGDYVAFHSEYIEFGTNRIKAKALDNRVGCHILIEILKQEMPINITGVFTVQEEIGLRGAEVAANQVDADLVIVLEGTTCSDVTGIEPHMQVTELDKGPAISIMDQTSIYQRKYIDSLIAIAKQYNIPWQRRKTTFGGNDAGRFHLAKTGLPCISIAVPCRYIHSPVSVLSKDDLSNTIQLVKKYIDEISKGGIL</sequence>
<protein>
    <submittedName>
        <fullName evidence="9">Endoglucanase</fullName>
    </submittedName>
</protein>
<feature type="binding site" evidence="8">
    <location>
        <position position="170"/>
    </location>
    <ligand>
        <name>Zn(2+)</name>
        <dbReference type="ChEBI" id="CHEBI:29105"/>
        <label>1</label>
    </ligand>
</feature>
<dbReference type="Gene3D" id="3.40.630.10">
    <property type="entry name" value="Zn peptidases"/>
    <property type="match status" value="1"/>
</dbReference>
<dbReference type="STRING" id="393762.SAMN05660472_01414"/>
<keyword evidence="10" id="KW-1185">Reference proteome</keyword>
<dbReference type="Pfam" id="PF05343">
    <property type="entry name" value="Peptidase_M42"/>
    <property type="match status" value="1"/>
</dbReference>
<evidence type="ECO:0000256" key="4">
    <source>
        <dbReference type="ARBA" id="ARBA00022723"/>
    </source>
</evidence>
<reference evidence="9 10" key="1">
    <citation type="submission" date="2016-10" db="EMBL/GenBank/DDBJ databases">
        <authorList>
            <person name="de Groot N.N."/>
        </authorList>
    </citation>
    <scope>NUCLEOTIDE SEQUENCE [LARGE SCALE GENOMIC DNA]</scope>
    <source>
        <strain evidence="9 10">DSM 18346</strain>
    </source>
</reference>
<dbReference type="AlphaFoldDB" id="A0A1G9CBM6"/>
<evidence type="ECO:0000256" key="7">
    <source>
        <dbReference type="PIRSR" id="PIRSR001123-1"/>
    </source>
</evidence>
<keyword evidence="5" id="KW-0378">Hydrolase</keyword>
<gene>
    <name evidence="9" type="ORF">SAMN05660472_01414</name>
</gene>
<dbReference type="GO" id="GO:0046872">
    <property type="term" value="F:metal ion binding"/>
    <property type="evidence" value="ECO:0007669"/>
    <property type="project" value="UniProtKB-UniRule"/>
</dbReference>
<proteinExistence type="inferred from homology"/>
<evidence type="ECO:0000313" key="9">
    <source>
        <dbReference type="EMBL" id="SDK48844.1"/>
    </source>
</evidence>
<dbReference type="CDD" id="cd05656">
    <property type="entry name" value="M42_Frv"/>
    <property type="match status" value="1"/>
</dbReference>
<comment type="similarity">
    <text evidence="1 6">Belongs to the peptidase M42 family.</text>
</comment>
<evidence type="ECO:0000256" key="3">
    <source>
        <dbReference type="ARBA" id="ARBA00022670"/>
    </source>
</evidence>
<comment type="cofactor">
    <cofactor evidence="8">
        <name>a divalent metal cation</name>
        <dbReference type="ChEBI" id="CHEBI:60240"/>
    </cofactor>
    <text evidence="8">Binds 2 divalent metal cations per subunit.</text>
</comment>
<feature type="active site" description="Proton acceptor" evidence="7">
    <location>
        <position position="198"/>
    </location>
</feature>
<feature type="binding site" evidence="8">
    <location>
        <position position="221"/>
    </location>
    <ligand>
        <name>Zn(2+)</name>
        <dbReference type="ChEBI" id="CHEBI:29105"/>
        <label>1</label>
    </ligand>
</feature>
<feature type="binding site" evidence="8">
    <location>
        <position position="170"/>
    </location>
    <ligand>
        <name>Zn(2+)</name>
        <dbReference type="ChEBI" id="CHEBI:29105"/>
        <label>2</label>
    </ligand>
</feature>
<keyword evidence="4 8" id="KW-0479">Metal-binding</keyword>
<dbReference type="InterPro" id="IPR023367">
    <property type="entry name" value="Peptidase_M42_dom2"/>
</dbReference>
<dbReference type="GO" id="GO:0006508">
    <property type="term" value="P:proteolysis"/>
    <property type="evidence" value="ECO:0007669"/>
    <property type="project" value="UniProtKB-KW"/>
</dbReference>
<dbReference type="Proteomes" id="UP000198718">
    <property type="component" value="Unassembled WGS sequence"/>
</dbReference>
<evidence type="ECO:0000256" key="2">
    <source>
        <dbReference type="ARBA" id="ARBA00022438"/>
    </source>
</evidence>
<keyword evidence="3" id="KW-0645">Protease</keyword>
<evidence type="ECO:0000256" key="1">
    <source>
        <dbReference type="ARBA" id="ARBA00006272"/>
    </source>
</evidence>
<feature type="binding site" evidence="8">
    <location>
        <position position="309"/>
    </location>
    <ligand>
        <name>Zn(2+)</name>
        <dbReference type="ChEBI" id="CHEBI:29105"/>
        <label>2</label>
    </ligand>
</feature>
<dbReference type="SUPFAM" id="SSF101821">
    <property type="entry name" value="Aminopeptidase/glucanase lid domain"/>
    <property type="match status" value="1"/>
</dbReference>
<feature type="binding site" evidence="8">
    <location>
        <position position="199"/>
    </location>
    <ligand>
        <name>Zn(2+)</name>
        <dbReference type="ChEBI" id="CHEBI:29105"/>
        <label>2</label>
    </ligand>
</feature>
<dbReference type="InterPro" id="IPR008007">
    <property type="entry name" value="Peptidase_M42"/>
</dbReference>
<dbReference type="PANTHER" id="PTHR32481:SF0">
    <property type="entry name" value="AMINOPEPTIDASE YPDE-RELATED"/>
    <property type="match status" value="1"/>
</dbReference>
<dbReference type="PANTHER" id="PTHR32481">
    <property type="entry name" value="AMINOPEPTIDASE"/>
    <property type="match status" value="1"/>
</dbReference>
<keyword evidence="2" id="KW-0031">Aminopeptidase</keyword>
<dbReference type="PIRSF" id="PIRSF001123">
    <property type="entry name" value="PepA_GA"/>
    <property type="match status" value="1"/>
</dbReference>
<evidence type="ECO:0000313" key="10">
    <source>
        <dbReference type="Proteomes" id="UP000198718"/>
    </source>
</evidence>
<dbReference type="SUPFAM" id="SSF53187">
    <property type="entry name" value="Zn-dependent exopeptidases"/>
    <property type="match status" value="1"/>
</dbReference>
<dbReference type="RefSeq" id="WP_090552657.1">
    <property type="nucleotide sequence ID" value="NZ_FNFP01000002.1"/>
</dbReference>
<dbReference type="Gene3D" id="2.40.30.40">
    <property type="entry name" value="Peptidase M42, domain 2"/>
    <property type="match status" value="1"/>
</dbReference>
<evidence type="ECO:0000256" key="5">
    <source>
        <dbReference type="ARBA" id="ARBA00022801"/>
    </source>
</evidence>
<evidence type="ECO:0000256" key="6">
    <source>
        <dbReference type="PIRNR" id="PIRNR001123"/>
    </source>
</evidence>
<accession>A0A1G9CBM6</accession>
<name>A0A1G9CBM6_9FIRM</name>
<dbReference type="EMBL" id="FNFP01000002">
    <property type="protein sequence ID" value="SDK48844.1"/>
    <property type="molecule type" value="Genomic_DNA"/>
</dbReference>
<dbReference type="OrthoDB" id="9772053at2"/>
<evidence type="ECO:0000256" key="8">
    <source>
        <dbReference type="PIRSR" id="PIRSR001123-2"/>
    </source>
</evidence>
<dbReference type="GO" id="GO:0004177">
    <property type="term" value="F:aminopeptidase activity"/>
    <property type="evidence" value="ECO:0007669"/>
    <property type="project" value="UniProtKB-UniRule"/>
</dbReference>
<organism evidence="9 10">
    <name type="scientific">Natronincola ferrireducens</name>
    <dbReference type="NCBI Taxonomy" id="393762"/>
    <lineage>
        <taxon>Bacteria</taxon>
        <taxon>Bacillati</taxon>
        <taxon>Bacillota</taxon>
        <taxon>Clostridia</taxon>
        <taxon>Peptostreptococcales</taxon>
        <taxon>Natronincolaceae</taxon>
        <taxon>Natronincola</taxon>
    </lineage>
</organism>
<dbReference type="InterPro" id="IPR051464">
    <property type="entry name" value="Peptidase_M42_aminopept"/>
</dbReference>
<feature type="binding site" evidence="8">
    <location>
        <position position="60"/>
    </location>
    <ligand>
        <name>Zn(2+)</name>
        <dbReference type="ChEBI" id="CHEBI:29105"/>
        <label>1</label>
    </ligand>
</feature>